<dbReference type="SUPFAM" id="SSF55729">
    <property type="entry name" value="Acyl-CoA N-acyltransferases (Nat)"/>
    <property type="match status" value="1"/>
</dbReference>
<dbReference type="OrthoDB" id="2352097at2"/>
<protein>
    <submittedName>
        <fullName evidence="2">N-acetyltransferase</fullName>
    </submittedName>
</protein>
<name>A0A345PEH9_9BACI</name>
<dbReference type="EMBL" id="CP024848">
    <property type="protein sequence ID" value="AXI08409.1"/>
    <property type="molecule type" value="Genomic_DNA"/>
</dbReference>
<dbReference type="Pfam" id="PF13302">
    <property type="entry name" value="Acetyltransf_3"/>
    <property type="match status" value="1"/>
</dbReference>
<dbReference type="InterPro" id="IPR016181">
    <property type="entry name" value="Acyl_CoA_acyltransferase"/>
</dbReference>
<dbReference type="InterPro" id="IPR051531">
    <property type="entry name" value="N-acetyltransferase"/>
</dbReference>
<sequence length="185" mass="21803">MLKMRDLHEVPVLFELMTHPDVFPYVRHKAETTDEFYFLTRKTIEAEANGELISRTILDEYLQPIGTINLFDIENKHGFLATWIGQPYFGKGYNRPAKDQFFNELFFLHDIEGIFMKVRKTNTRSLKAVLKLPYVSLGNEFYPEVYQEINTNGDIYDLFVITKEQYTSYQQFTKDQVVTTDEEVS</sequence>
<feature type="domain" description="N-acetyltransferase" evidence="1">
    <location>
        <begin position="8"/>
        <end position="132"/>
    </location>
</feature>
<evidence type="ECO:0000259" key="1">
    <source>
        <dbReference type="Pfam" id="PF13302"/>
    </source>
</evidence>
<dbReference type="RefSeq" id="WP_114915703.1">
    <property type="nucleotide sequence ID" value="NZ_CP024848.1"/>
</dbReference>
<dbReference type="InterPro" id="IPR000182">
    <property type="entry name" value="GNAT_dom"/>
</dbReference>
<dbReference type="KEGG" id="ocn:CUC15_05450"/>
<dbReference type="AlphaFoldDB" id="A0A345PEH9"/>
<proteinExistence type="predicted"/>
<gene>
    <name evidence="2" type="ORF">CUC15_05450</name>
</gene>
<keyword evidence="2" id="KW-0808">Transferase</keyword>
<keyword evidence="3" id="KW-1185">Reference proteome</keyword>
<dbReference type="Proteomes" id="UP000253908">
    <property type="component" value="Chromosome"/>
</dbReference>
<reference evidence="3" key="1">
    <citation type="submission" date="2017-11" db="EMBL/GenBank/DDBJ databases">
        <authorList>
            <person name="Zhu W."/>
        </authorList>
    </citation>
    <scope>NUCLEOTIDE SEQUENCE [LARGE SCALE GENOMIC DNA]</scope>
    <source>
        <strain evidence="3">160</strain>
    </source>
</reference>
<accession>A0A345PEH9</accession>
<dbReference type="GO" id="GO:0016747">
    <property type="term" value="F:acyltransferase activity, transferring groups other than amino-acyl groups"/>
    <property type="evidence" value="ECO:0007669"/>
    <property type="project" value="InterPro"/>
</dbReference>
<evidence type="ECO:0000313" key="2">
    <source>
        <dbReference type="EMBL" id="AXI08409.1"/>
    </source>
</evidence>
<dbReference type="PANTHER" id="PTHR43792">
    <property type="entry name" value="GNAT FAMILY, PUTATIVE (AFU_ORTHOLOGUE AFUA_3G00765)-RELATED-RELATED"/>
    <property type="match status" value="1"/>
</dbReference>
<dbReference type="Gene3D" id="3.40.630.30">
    <property type="match status" value="1"/>
</dbReference>
<organism evidence="2 3">
    <name type="scientific">Oceanobacillus zhaokaii</name>
    <dbReference type="NCBI Taxonomy" id="2052660"/>
    <lineage>
        <taxon>Bacteria</taxon>
        <taxon>Bacillati</taxon>
        <taxon>Bacillota</taxon>
        <taxon>Bacilli</taxon>
        <taxon>Bacillales</taxon>
        <taxon>Bacillaceae</taxon>
        <taxon>Oceanobacillus</taxon>
    </lineage>
</organism>
<evidence type="ECO:0000313" key="3">
    <source>
        <dbReference type="Proteomes" id="UP000253908"/>
    </source>
</evidence>
<dbReference type="PANTHER" id="PTHR43792:SF1">
    <property type="entry name" value="N-ACETYLTRANSFERASE DOMAIN-CONTAINING PROTEIN"/>
    <property type="match status" value="1"/>
</dbReference>